<proteinExistence type="predicted"/>
<dbReference type="AlphaFoldDB" id="A0A8D2CQN9"/>
<accession>A0A8D2CQN9</accession>
<name>A0A8D2CQN9_SCIVU</name>
<dbReference type="Proteomes" id="UP000694564">
    <property type="component" value="Chromosome X"/>
</dbReference>
<evidence type="ECO:0000313" key="1">
    <source>
        <dbReference type="Ensembl" id="ENSSVLP00005013006.1"/>
    </source>
</evidence>
<keyword evidence="2" id="KW-1185">Reference proteome</keyword>
<sequence length="68" mass="8382">MIQWILQTETSKTSLFNTLKYGESWGMEGRKETYFVCFFVHTFPRFLCSWEFLFLLYQCPKQERMQCF</sequence>
<dbReference type="Ensembl" id="ENSSVLT00005014405.1">
    <property type="protein sequence ID" value="ENSSVLP00005013006.1"/>
    <property type="gene ID" value="ENSSVLG00005010343.1"/>
</dbReference>
<reference evidence="1" key="2">
    <citation type="submission" date="2025-09" db="UniProtKB">
        <authorList>
            <consortium name="Ensembl"/>
        </authorList>
    </citation>
    <scope>IDENTIFICATION</scope>
</reference>
<organism evidence="1 2">
    <name type="scientific">Sciurus vulgaris</name>
    <name type="common">Eurasian red squirrel</name>
    <dbReference type="NCBI Taxonomy" id="55149"/>
    <lineage>
        <taxon>Eukaryota</taxon>
        <taxon>Metazoa</taxon>
        <taxon>Chordata</taxon>
        <taxon>Craniata</taxon>
        <taxon>Vertebrata</taxon>
        <taxon>Euteleostomi</taxon>
        <taxon>Mammalia</taxon>
        <taxon>Eutheria</taxon>
        <taxon>Euarchontoglires</taxon>
        <taxon>Glires</taxon>
        <taxon>Rodentia</taxon>
        <taxon>Sciuromorpha</taxon>
        <taxon>Sciuridae</taxon>
        <taxon>Sciurinae</taxon>
        <taxon>Sciurini</taxon>
        <taxon>Sciurus</taxon>
    </lineage>
</organism>
<protein>
    <submittedName>
        <fullName evidence="1">Uncharacterized protein</fullName>
    </submittedName>
</protein>
<evidence type="ECO:0000313" key="2">
    <source>
        <dbReference type="Proteomes" id="UP000694564"/>
    </source>
</evidence>
<reference evidence="1" key="1">
    <citation type="submission" date="2025-08" db="UniProtKB">
        <authorList>
            <consortium name="Ensembl"/>
        </authorList>
    </citation>
    <scope>IDENTIFICATION</scope>
</reference>